<geneLocation type="plasmid" evidence="5 6">
    <name>unnamed1</name>
</geneLocation>
<name>A0A518XIK9_9GAMM</name>
<dbReference type="InterPro" id="IPR028082">
    <property type="entry name" value="Peripla_BP_I"/>
</dbReference>
<dbReference type="EMBL" id="CP032703">
    <property type="protein sequence ID" value="QDY44023.1"/>
    <property type="molecule type" value="Genomic_DNA"/>
</dbReference>
<dbReference type="GO" id="GO:0003700">
    <property type="term" value="F:DNA-binding transcription factor activity"/>
    <property type="evidence" value="ECO:0007669"/>
    <property type="project" value="TreeGrafter"/>
</dbReference>
<dbReference type="InterPro" id="IPR046335">
    <property type="entry name" value="LacI/GalR-like_sensor"/>
</dbReference>
<dbReference type="GO" id="GO:0000976">
    <property type="term" value="F:transcription cis-regulatory region binding"/>
    <property type="evidence" value="ECO:0007669"/>
    <property type="project" value="TreeGrafter"/>
</dbReference>
<keyword evidence="5" id="KW-0614">Plasmid</keyword>
<proteinExistence type="predicted"/>
<dbReference type="Proteomes" id="UP000319411">
    <property type="component" value="Plasmid unnamed1"/>
</dbReference>
<evidence type="ECO:0000259" key="4">
    <source>
        <dbReference type="Pfam" id="PF13377"/>
    </source>
</evidence>
<dbReference type="PANTHER" id="PTHR30146">
    <property type="entry name" value="LACI-RELATED TRANSCRIPTIONAL REPRESSOR"/>
    <property type="match status" value="1"/>
</dbReference>
<dbReference type="PANTHER" id="PTHR30146:SF109">
    <property type="entry name" value="HTH-TYPE TRANSCRIPTIONAL REGULATOR GALS"/>
    <property type="match status" value="1"/>
</dbReference>
<accession>A0A518XIK9</accession>
<dbReference type="SUPFAM" id="SSF53822">
    <property type="entry name" value="Periplasmic binding protein-like I"/>
    <property type="match status" value="1"/>
</dbReference>
<dbReference type="RefSeq" id="WP_145891247.1">
    <property type="nucleotide sequence ID" value="NZ_CP032703.1"/>
</dbReference>
<evidence type="ECO:0000256" key="1">
    <source>
        <dbReference type="ARBA" id="ARBA00023015"/>
    </source>
</evidence>
<dbReference type="Gene3D" id="3.40.50.2300">
    <property type="match status" value="2"/>
</dbReference>
<keyword evidence="2" id="KW-0238">DNA-binding</keyword>
<feature type="domain" description="Transcriptional regulator LacI/GalR-like sensor" evidence="4">
    <location>
        <begin position="116"/>
        <end position="254"/>
    </location>
</feature>
<evidence type="ECO:0000313" key="6">
    <source>
        <dbReference type="Proteomes" id="UP000319411"/>
    </source>
</evidence>
<keyword evidence="1" id="KW-0805">Transcription regulation</keyword>
<reference evidence="5 6" key="1">
    <citation type="submission" date="2018-10" db="EMBL/GenBank/DDBJ databases">
        <title>Genome Sequencing of Pantoea dispersa DSM 32899.</title>
        <authorList>
            <person name="Nawrath M."/>
            <person name="Ottenheim C."/>
            <person name="Wilm A."/>
            <person name="Zimmermann W."/>
            <person name="Wu J.C."/>
        </authorList>
    </citation>
    <scope>NUCLEOTIDE SEQUENCE [LARGE SCALE GENOMIC DNA]</scope>
    <source>
        <strain evidence="5 6">DSM 32899</strain>
        <plasmid evidence="5 6">unnamed1</plasmid>
    </source>
</reference>
<evidence type="ECO:0000256" key="2">
    <source>
        <dbReference type="ARBA" id="ARBA00023125"/>
    </source>
</evidence>
<keyword evidence="6" id="KW-1185">Reference proteome</keyword>
<evidence type="ECO:0000313" key="5">
    <source>
        <dbReference type="EMBL" id="QDY44023.1"/>
    </source>
</evidence>
<keyword evidence="3" id="KW-0804">Transcription</keyword>
<protein>
    <submittedName>
        <fullName evidence="5">LacI family transcriptional regulator</fullName>
    </submittedName>
</protein>
<organism evidence="5 6">
    <name type="scientific">Candidatus Pantoea soli</name>
    <dbReference type="NCBI Taxonomy" id="3098669"/>
    <lineage>
        <taxon>Bacteria</taxon>
        <taxon>Pseudomonadati</taxon>
        <taxon>Pseudomonadota</taxon>
        <taxon>Gammaproteobacteria</taxon>
        <taxon>Enterobacterales</taxon>
        <taxon>Erwiniaceae</taxon>
        <taxon>Pantoea</taxon>
    </lineage>
</organism>
<evidence type="ECO:0000256" key="3">
    <source>
        <dbReference type="ARBA" id="ARBA00023163"/>
    </source>
</evidence>
<gene>
    <name evidence="5" type="ORF">D8B20_19085</name>
</gene>
<dbReference type="OrthoDB" id="6619319at2"/>
<sequence>MTTHPGCIAVVCDEFTDSATVNMLNEVTRQLQARGQSALLINAASEAHFRLALRPLAHLPLNGLVFLASLFPHELEVVAEMLPAVNSVHLCHSASPAASVVTADGWQAGQQLALLLLAQGHQRFGLMQPRESDAADPRYAGYLAGLQQQGKTLQAQLSAPGPQREQGYQAMMAYLRKTRAAERINALFCTCDSLAFGALQAVRDFGQGAHVAVVGMDDADEARAPTWHLTTWAPRRDLLVREAISRLLDQQHNHSSAWQQGELQVRHSHLGKSVPGEMSQCGCAIRH</sequence>
<dbReference type="Pfam" id="PF13377">
    <property type="entry name" value="Peripla_BP_3"/>
    <property type="match status" value="1"/>
</dbReference>
<dbReference type="KEGG" id="pdis:D8B20_19085"/>
<dbReference type="AlphaFoldDB" id="A0A518XIK9"/>